<dbReference type="EMBL" id="ML210968">
    <property type="protein sequence ID" value="TFK94462.1"/>
    <property type="molecule type" value="Genomic_DNA"/>
</dbReference>
<reference evidence="3 4" key="1">
    <citation type="journal article" date="2019" name="Nat. Ecol. Evol.">
        <title>Megaphylogeny resolves global patterns of mushroom evolution.</title>
        <authorList>
            <person name="Varga T."/>
            <person name="Krizsan K."/>
            <person name="Foldi C."/>
            <person name="Dima B."/>
            <person name="Sanchez-Garcia M."/>
            <person name="Sanchez-Ramirez S."/>
            <person name="Szollosi G.J."/>
            <person name="Szarkandi J.G."/>
            <person name="Papp V."/>
            <person name="Albert L."/>
            <person name="Andreopoulos W."/>
            <person name="Angelini C."/>
            <person name="Antonin V."/>
            <person name="Barry K.W."/>
            <person name="Bougher N.L."/>
            <person name="Buchanan P."/>
            <person name="Buyck B."/>
            <person name="Bense V."/>
            <person name="Catcheside P."/>
            <person name="Chovatia M."/>
            <person name="Cooper J."/>
            <person name="Damon W."/>
            <person name="Desjardin D."/>
            <person name="Finy P."/>
            <person name="Geml J."/>
            <person name="Haridas S."/>
            <person name="Hughes K."/>
            <person name="Justo A."/>
            <person name="Karasinski D."/>
            <person name="Kautmanova I."/>
            <person name="Kiss B."/>
            <person name="Kocsube S."/>
            <person name="Kotiranta H."/>
            <person name="LaButti K.M."/>
            <person name="Lechner B.E."/>
            <person name="Liimatainen K."/>
            <person name="Lipzen A."/>
            <person name="Lukacs Z."/>
            <person name="Mihaltcheva S."/>
            <person name="Morgado L.N."/>
            <person name="Niskanen T."/>
            <person name="Noordeloos M.E."/>
            <person name="Ohm R.A."/>
            <person name="Ortiz-Santana B."/>
            <person name="Ovrebo C."/>
            <person name="Racz N."/>
            <person name="Riley R."/>
            <person name="Savchenko A."/>
            <person name="Shiryaev A."/>
            <person name="Soop K."/>
            <person name="Spirin V."/>
            <person name="Szebenyi C."/>
            <person name="Tomsovsky M."/>
            <person name="Tulloss R.E."/>
            <person name="Uehling J."/>
            <person name="Grigoriev I.V."/>
            <person name="Vagvolgyi C."/>
            <person name="Papp T."/>
            <person name="Martin F.M."/>
            <person name="Miettinen O."/>
            <person name="Hibbett D.S."/>
            <person name="Nagy L.G."/>
        </authorList>
    </citation>
    <scope>NUCLEOTIDE SEQUENCE [LARGE SCALE GENOMIC DNA]</scope>
    <source>
        <strain evidence="3 4">HHB13444</strain>
    </source>
</reference>
<dbReference type="Proteomes" id="UP000308197">
    <property type="component" value="Unassembled WGS sequence"/>
</dbReference>
<organism evidence="3 4">
    <name type="scientific">Polyporus arcularius HHB13444</name>
    <dbReference type="NCBI Taxonomy" id="1314778"/>
    <lineage>
        <taxon>Eukaryota</taxon>
        <taxon>Fungi</taxon>
        <taxon>Dikarya</taxon>
        <taxon>Basidiomycota</taxon>
        <taxon>Agaricomycotina</taxon>
        <taxon>Agaricomycetes</taxon>
        <taxon>Polyporales</taxon>
        <taxon>Polyporaceae</taxon>
        <taxon>Polyporus</taxon>
    </lineage>
</organism>
<dbReference type="AlphaFoldDB" id="A0A5C3PXZ7"/>
<proteinExistence type="predicted"/>
<protein>
    <submittedName>
        <fullName evidence="3">Uncharacterized protein</fullName>
    </submittedName>
</protein>
<gene>
    <name evidence="3" type="ORF">K466DRAFT_324632</name>
</gene>
<sequence length="246" mass="27117">MADRSIDEREPLLDRAEAGESSPPPEKQRTWWTIGWYAVFTVLGVLATAVFIKGFIDSDDVDVSILYVLGWIGGTRGRSAVSDTQLRRAWRCSVNHDRAVCAHICSIFKSESRILPARRYRSGSASSKTGNRTGQRTRQSHAYNLWFGIGGCGVLSRSTSSRPLAPLNSAMSSPPWTDMKAGRPCLCCQLESPTRCLVCRSRSMFDGCMYALLLSKEPPQSLGMNGGTHRIAAARSRGRVQSRVTQ</sequence>
<name>A0A5C3PXZ7_9APHY</name>
<feature type="compositionally biased region" description="Basic and acidic residues" evidence="1">
    <location>
        <begin position="1"/>
        <end position="18"/>
    </location>
</feature>
<keyword evidence="2" id="KW-1133">Transmembrane helix</keyword>
<evidence type="ECO:0000256" key="1">
    <source>
        <dbReference type="SAM" id="MobiDB-lite"/>
    </source>
</evidence>
<keyword evidence="2" id="KW-0472">Membrane</keyword>
<evidence type="ECO:0000256" key="2">
    <source>
        <dbReference type="SAM" id="Phobius"/>
    </source>
</evidence>
<keyword evidence="2" id="KW-0812">Transmembrane</keyword>
<feature type="transmembrane region" description="Helical" evidence="2">
    <location>
        <begin position="34"/>
        <end position="56"/>
    </location>
</feature>
<evidence type="ECO:0000313" key="4">
    <source>
        <dbReference type="Proteomes" id="UP000308197"/>
    </source>
</evidence>
<evidence type="ECO:0000313" key="3">
    <source>
        <dbReference type="EMBL" id="TFK94462.1"/>
    </source>
</evidence>
<feature type="region of interest" description="Disordered" evidence="1">
    <location>
        <begin position="1"/>
        <end position="27"/>
    </location>
</feature>
<dbReference type="InParanoid" id="A0A5C3PXZ7"/>
<accession>A0A5C3PXZ7</accession>
<keyword evidence="4" id="KW-1185">Reference proteome</keyword>